<keyword evidence="4 7" id="KW-1133">Transmembrane helix</keyword>
<feature type="compositionally biased region" description="Low complexity" evidence="6">
    <location>
        <begin position="461"/>
        <end position="480"/>
    </location>
</feature>
<feature type="compositionally biased region" description="Basic residues" evidence="6">
    <location>
        <begin position="559"/>
        <end position="568"/>
    </location>
</feature>
<comment type="similarity">
    <text evidence="2">Belongs to the TMEM255 family.</text>
</comment>
<dbReference type="InParanoid" id="A0A7M7HDM8"/>
<dbReference type="OrthoDB" id="10472184at2759"/>
<feature type="compositionally biased region" description="Low complexity" evidence="6">
    <location>
        <begin position="576"/>
        <end position="598"/>
    </location>
</feature>
<reference evidence="9" key="1">
    <citation type="submission" date="2015-02" db="EMBL/GenBank/DDBJ databases">
        <title>Genome sequencing for Strongylocentrotus purpuratus.</title>
        <authorList>
            <person name="Murali S."/>
            <person name="Liu Y."/>
            <person name="Vee V."/>
            <person name="English A."/>
            <person name="Wang M."/>
            <person name="Skinner E."/>
            <person name="Han Y."/>
            <person name="Muzny D.M."/>
            <person name="Worley K.C."/>
            <person name="Gibbs R.A."/>
        </authorList>
    </citation>
    <scope>NUCLEOTIDE SEQUENCE</scope>
</reference>
<feature type="transmembrane region" description="Helical" evidence="7">
    <location>
        <begin position="59"/>
        <end position="78"/>
    </location>
</feature>
<keyword evidence="3 7" id="KW-0812">Transmembrane</keyword>
<dbReference type="RefSeq" id="XP_011665487.1">
    <property type="nucleotide sequence ID" value="XM_011667185.2"/>
</dbReference>
<feature type="compositionally biased region" description="Low complexity" evidence="6">
    <location>
        <begin position="249"/>
        <end position="264"/>
    </location>
</feature>
<dbReference type="EnsemblMetazoa" id="XM_011667186">
    <property type="protein sequence ID" value="XP_011665488"/>
    <property type="gene ID" value="LOC105438855"/>
</dbReference>
<evidence type="ECO:0000256" key="3">
    <source>
        <dbReference type="ARBA" id="ARBA00022692"/>
    </source>
</evidence>
<feature type="transmembrane region" description="Helical" evidence="7">
    <location>
        <begin position="85"/>
        <end position="106"/>
    </location>
</feature>
<evidence type="ECO:0000256" key="2">
    <source>
        <dbReference type="ARBA" id="ARBA00007903"/>
    </source>
</evidence>
<dbReference type="AlphaFoldDB" id="A0A7M7HDM8"/>
<dbReference type="KEGG" id="spu:105438855"/>
<feature type="compositionally biased region" description="Low complexity" evidence="6">
    <location>
        <begin position="497"/>
        <end position="517"/>
    </location>
</feature>
<proteinExistence type="inferred from homology"/>
<keyword evidence="9" id="KW-1185">Reference proteome</keyword>
<evidence type="ECO:0000256" key="7">
    <source>
        <dbReference type="SAM" id="Phobius"/>
    </source>
</evidence>
<feature type="compositionally biased region" description="Polar residues" evidence="6">
    <location>
        <begin position="481"/>
        <end position="495"/>
    </location>
</feature>
<evidence type="ECO:0000313" key="8">
    <source>
        <dbReference type="EnsemblMetazoa" id="XP_011665487"/>
    </source>
</evidence>
<feature type="compositionally biased region" description="Polar residues" evidence="6">
    <location>
        <begin position="293"/>
        <end position="303"/>
    </location>
</feature>
<dbReference type="GeneID" id="105438855"/>
<comment type="subcellular location">
    <subcellularLocation>
        <location evidence="1">Membrane</location>
        <topology evidence="1">Multi-pass membrane protein</topology>
    </subcellularLocation>
</comment>
<keyword evidence="5 7" id="KW-0472">Membrane</keyword>
<dbReference type="InterPro" id="IPR028014">
    <property type="entry name" value="TMEM255"/>
</dbReference>
<evidence type="ECO:0000256" key="6">
    <source>
        <dbReference type="SAM" id="MobiDB-lite"/>
    </source>
</evidence>
<feature type="compositionally biased region" description="Low complexity" evidence="6">
    <location>
        <begin position="279"/>
        <end position="292"/>
    </location>
</feature>
<evidence type="ECO:0000256" key="4">
    <source>
        <dbReference type="ARBA" id="ARBA00022989"/>
    </source>
</evidence>
<accession>A0A7M7HDM8</accession>
<evidence type="ECO:0000256" key="5">
    <source>
        <dbReference type="ARBA" id="ARBA00023136"/>
    </source>
</evidence>
<dbReference type="Pfam" id="PF14967">
    <property type="entry name" value="FAM70"/>
    <property type="match status" value="1"/>
</dbReference>
<reference evidence="8" key="2">
    <citation type="submission" date="2021-01" db="UniProtKB">
        <authorList>
            <consortium name="EnsemblMetazoa"/>
        </authorList>
    </citation>
    <scope>IDENTIFICATION</scope>
</reference>
<name>A0A7M7HDM8_STRPU</name>
<sequence length="688" mass="73210">MAGESKSTPAKHNILRKVSRRKLVLAVLVLLGEVVICISQIVLGVWVHITIENVGAGAFWAPVLLVIGALVSLEGILFPFGRQKMLAMGVMLQVLGIFMALIGAFLESVVASLIHNVDFSQCSYSSTGLANCSAELSCEAVQLSFPKSCYCCYLTKERFSPCYFRAVSLFEAPSMYAGVDSCSQVSGEYLSLLWTSVGFCVICCFFGLIAAITTYSYRKAVKAPSIAISTTLTSPMLPQHTRQEGFVKSSGSSSSSSPSGGSPSLDTPVPAPRNSLVRSSSNTVVSASPSPTATQAKSSTLPKSQKRRAPDIPTAQNSGAAEARPSSSASVVVRPKRNSAALFKQSTENRLSSHGPRPPSGERPRSVDSRQVMRVSRSTENILGETRRERPRSATSGSRPGDSPQRRPDPQRSSGTPTASPSRTQASAGKPNTGTSRAQESSRTPTASPSRTQASAGTPNTSTSRTQESSRTPTASPSRTQASAGTPNTSASRTQESSRTPTASPSRTPSNIPANQEESQRSSREVPSSSSSSNTRASASASTDTNTSPKSENITVPPVKKKKSHKKCPAPLTPPQLQQLQQEQLQQQQQVLAEHQQASTSFLPRHDPIPNSPPPPFVPNRPASPPPFTPSASMHYPGPHHPHHPHQPQPVTNIHLTLTTTPMGANVQMPMGGQSGYLFQNQPSAPYL</sequence>
<feature type="transmembrane region" description="Helical" evidence="7">
    <location>
        <begin position="193"/>
        <end position="215"/>
    </location>
</feature>
<dbReference type="GO" id="GO:0016020">
    <property type="term" value="C:membrane"/>
    <property type="evidence" value="ECO:0007669"/>
    <property type="project" value="UniProtKB-SubCell"/>
</dbReference>
<feature type="compositionally biased region" description="Low complexity" evidence="6">
    <location>
        <begin position="441"/>
        <end position="452"/>
    </location>
</feature>
<feature type="compositionally biased region" description="Pro residues" evidence="6">
    <location>
        <begin position="610"/>
        <end position="629"/>
    </location>
</feature>
<organism evidence="8 9">
    <name type="scientific">Strongylocentrotus purpuratus</name>
    <name type="common">Purple sea urchin</name>
    <dbReference type="NCBI Taxonomy" id="7668"/>
    <lineage>
        <taxon>Eukaryota</taxon>
        <taxon>Metazoa</taxon>
        <taxon>Echinodermata</taxon>
        <taxon>Eleutherozoa</taxon>
        <taxon>Echinozoa</taxon>
        <taxon>Echinoidea</taxon>
        <taxon>Euechinoidea</taxon>
        <taxon>Echinacea</taxon>
        <taxon>Camarodonta</taxon>
        <taxon>Echinidea</taxon>
        <taxon>Strongylocentrotidae</taxon>
        <taxon>Strongylocentrotus</taxon>
    </lineage>
</organism>
<feature type="transmembrane region" description="Helical" evidence="7">
    <location>
        <begin position="23"/>
        <end position="47"/>
    </location>
</feature>
<dbReference type="PANTHER" id="PTHR33721:SF5">
    <property type="entry name" value="TRANSMEMBRANE PROTEIN 255B-LIKE"/>
    <property type="match status" value="1"/>
</dbReference>
<dbReference type="PANTHER" id="PTHR33721">
    <property type="entry name" value="TRANSMEMBRANE PROTEIN 255B-LIKE"/>
    <property type="match status" value="1"/>
</dbReference>
<dbReference type="RefSeq" id="XP_011665488.1">
    <property type="nucleotide sequence ID" value="XM_011667186.2"/>
</dbReference>
<dbReference type="EnsemblMetazoa" id="XM_011667185">
    <property type="protein sequence ID" value="XP_011665487"/>
    <property type="gene ID" value="LOC105438855"/>
</dbReference>
<feature type="compositionally biased region" description="Polar residues" evidence="6">
    <location>
        <begin position="411"/>
        <end position="439"/>
    </location>
</feature>
<feature type="compositionally biased region" description="Low complexity" evidence="6">
    <location>
        <begin position="320"/>
        <end position="333"/>
    </location>
</feature>
<evidence type="ECO:0000256" key="1">
    <source>
        <dbReference type="ARBA" id="ARBA00004141"/>
    </source>
</evidence>
<feature type="compositionally biased region" description="Low complexity" evidence="6">
    <location>
        <begin position="525"/>
        <end position="548"/>
    </location>
</feature>
<feature type="region of interest" description="Disordered" evidence="6">
    <location>
        <begin position="243"/>
        <end position="651"/>
    </location>
</feature>
<evidence type="ECO:0000313" key="9">
    <source>
        <dbReference type="Proteomes" id="UP000007110"/>
    </source>
</evidence>
<dbReference type="Proteomes" id="UP000007110">
    <property type="component" value="Unassembled WGS sequence"/>
</dbReference>
<protein>
    <submittedName>
        <fullName evidence="8">Uncharacterized protein</fullName>
    </submittedName>
</protein>